<comment type="subcellular location">
    <subcellularLocation>
        <location evidence="1">Nucleus</location>
    </subcellularLocation>
</comment>
<dbReference type="InterPro" id="IPR022043">
    <property type="entry name" value="CAF1A_DD"/>
</dbReference>
<proteinExistence type="predicted"/>
<dbReference type="Pfam" id="PF12253">
    <property type="entry name" value="CAF1A_dimeriz"/>
    <property type="match status" value="1"/>
</dbReference>
<gene>
    <name evidence="8" type="ORF">AYI68_g2977</name>
    <name evidence="7" type="ORF">AYI68_g4401</name>
</gene>
<dbReference type="GO" id="GO:0033186">
    <property type="term" value="C:CAF-1 complex"/>
    <property type="evidence" value="ECO:0007669"/>
    <property type="project" value="TreeGrafter"/>
</dbReference>
<keyword evidence="9" id="KW-1185">Reference proteome</keyword>
<reference evidence="7" key="2">
    <citation type="submission" date="2017-01" db="EMBL/GenBank/DDBJ databases">
        <authorList>
            <person name="Mah S.A."/>
            <person name="Swanson W.J."/>
            <person name="Moy G.W."/>
            <person name="Vacquier V.D."/>
        </authorList>
    </citation>
    <scope>NUCLEOTIDE SEQUENCE</scope>
    <source>
        <strain evidence="7">ALG-7-W6</strain>
    </source>
</reference>
<feature type="compositionally biased region" description="Acidic residues" evidence="5">
    <location>
        <begin position="280"/>
        <end position="302"/>
    </location>
</feature>
<dbReference type="GO" id="GO:0006334">
    <property type="term" value="P:nucleosome assembly"/>
    <property type="evidence" value="ECO:0007669"/>
    <property type="project" value="TreeGrafter"/>
</dbReference>
<evidence type="ECO:0000256" key="3">
    <source>
        <dbReference type="ARBA" id="ARBA00023204"/>
    </source>
</evidence>
<dbReference type="PANTHER" id="PTHR15272:SF0">
    <property type="entry name" value="CHROMATIN ASSEMBLY FACTOR 1 SUBUNIT A"/>
    <property type="match status" value="1"/>
</dbReference>
<evidence type="ECO:0000259" key="6">
    <source>
        <dbReference type="Pfam" id="PF12253"/>
    </source>
</evidence>
<keyword evidence="2" id="KW-0227">DNA damage</keyword>
<keyword evidence="4" id="KW-0539">Nucleus</keyword>
<evidence type="ECO:0000256" key="4">
    <source>
        <dbReference type="ARBA" id="ARBA00023242"/>
    </source>
</evidence>
<evidence type="ECO:0000256" key="1">
    <source>
        <dbReference type="ARBA" id="ARBA00004123"/>
    </source>
</evidence>
<feature type="compositionally biased region" description="Acidic residues" evidence="5">
    <location>
        <begin position="322"/>
        <end position="331"/>
    </location>
</feature>
<feature type="compositionally biased region" description="Basic and acidic residues" evidence="5">
    <location>
        <begin position="593"/>
        <end position="609"/>
    </location>
</feature>
<feature type="compositionally biased region" description="Basic and acidic residues" evidence="5">
    <location>
        <begin position="616"/>
        <end position="628"/>
    </location>
</feature>
<organism evidence="7 9">
    <name type="scientific">Smittium mucronatum</name>
    <dbReference type="NCBI Taxonomy" id="133383"/>
    <lineage>
        <taxon>Eukaryota</taxon>
        <taxon>Fungi</taxon>
        <taxon>Fungi incertae sedis</taxon>
        <taxon>Zoopagomycota</taxon>
        <taxon>Kickxellomycotina</taxon>
        <taxon>Harpellomycetes</taxon>
        <taxon>Harpellales</taxon>
        <taxon>Legeriomycetaceae</taxon>
        <taxon>Smittium</taxon>
    </lineage>
</organism>
<dbReference type="EMBL" id="LSSL01002404">
    <property type="protein sequence ID" value="OLY81504.1"/>
    <property type="molecule type" value="Genomic_DNA"/>
</dbReference>
<dbReference type="GO" id="GO:0005634">
    <property type="term" value="C:nucleus"/>
    <property type="evidence" value="ECO:0007669"/>
    <property type="project" value="UniProtKB-SubCell"/>
</dbReference>
<evidence type="ECO:0000313" key="8">
    <source>
        <dbReference type="EMBL" id="OLY82895.1"/>
    </source>
</evidence>
<name>A0A1R0GX80_9FUNG</name>
<dbReference type="OrthoDB" id="79480at2759"/>
<evidence type="ECO:0000256" key="2">
    <source>
        <dbReference type="ARBA" id="ARBA00022763"/>
    </source>
</evidence>
<feature type="region of interest" description="Disordered" evidence="5">
    <location>
        <begin position="583"/>
        <end position="628"/>
    </location>
</feature>
<comment type="caution">
    <text evidence="7">The sequence shown here is derived from an EMBL/GenBank/DDBJ whole genome shotgun (WGS) entry which is preliminary data.</text>
</comment>
<evidence type="ECO:0000256" key="5">
    <source>
        <dbReference type="SAM" id="MobiDB-lite"/>
    </source>
</evidence>
<dbReference type="Proteomes" id="UP000187455">
    <property type="component" value="Unassembled WGS sequence"/>
</dbReference>
<dbReference type="AlphaFoldDB" id="A0A1R0GX80"/>
<sequence>MINLNQAKYEINSLLKISQVEEDFSKSIETDNFINLYEDLSCKVENQTNGQATDECQLPAIPENQVDSMIDNSSLLNGKVQTKLLGFFTKPKNGTNEFDHLPNETGDLPKISTASKDTFKERIRPFYVKPNTSVANLNVIRDERKIQTDSNRIDELMSQTTVTPQEILLKLKATMIHKAKSENNSIVNKINNTPEIIEISTSDTLFTDDSSKLEKSGESEVKRVFKLFHFSDSRKPAFYGTLSKKPLRINGRRPFIKESDSEIINYDFDSDEEWELIDEEGEELKSEDEEEDEEDFDDEVENEWIVNVSNDKDLNSSSSESSDLEDADFDENNPTHIKADISADSDSGESTSELEDIDPEIEVPKMDGVDLEEKTFIRAKRKIQPLNNQSVEPNKLDTAISKNQRRPIVKLIPKIIGPVFSSGVSGVENDENEPGSNINLKSKESILSNFPVVYFPKAKPVAVIKPIEHKTSPEKIKKPFIKSKISNSNKMALSIIKRPMFNRRDMTKIAKIVHHSPLGLKILVEKIKQLYPTASKVQIQTIIQDNAIKERRNTSKISRWYVKESMLGAKKNVRRPPKVQIIDLNSSSPIPNKDIRTQDRPMELTDHTPESQVSKSDNKENTNIKEKSSQNVTKLLAFFQKL</sequence>
<reference evidence="7 9" key="1">
    <citation type="journal article" date="2016" name="Mol. Biol. Evol.">
        <title>Genome-Wide Survey of Gut Fungi (Harpellales) Reveals the First Horizontally Transferred Ubiquitin Gene from a Mosquito Host.</title>
        <authorList>
            <person name="Wang Y."/>
            <person name="White M.M."/>
            <person name="Kvist S."/>
            <person name="Moncalvo J.M."/>
        </authorList>
    </citation>
    <scope>NUCLEOTIDE SEQUENCE [LARGE SCALE GENOMIC DNA]</scope>
    <source>
        <strain evidence="7 9">ALG-7-W6</strain>
    </source>
</reference>
<accession>A0A1R0GX80</accession>
<dbReference type="EMBL" id="LSSL01001190">
    <property type="protein sequence ID" value="OLY82895.1"/>
    <property type="molecule type" value="Genomic_DNA"/>
</dbReference>
<protein>
    <submittedName>
        <fullName evidence="7">Chromatin assembly factor 1 subunit A</fullName>
    </submittedName>
</protein>
<keyword evidence="3" id="KW-0234">DNA repair</keyword>
<feature type="region of interest" description="Disordered" evidence="5">
    <location>
        <begin position="280"/>
        <end position="359"/>
    </location>
</feature>
<dbReference type="STRING" id="133383.A0A1R0GX80"/>
<evidence type="ECO:0000313" key="7">
    <source>
        <dbReference type="EMBL" id="OLY81504.1"/>
    </source>
</evidence>
<evidence type="ECO:0000313" key="9">
    <source>
        <dbReference type="Proteomes" id="UP000187455"/>
    </source>
</evidence>
<feature type="domain" description="Chromatin assembly factor 1 subunit A dimerization" evidence="6">
    <location>
        <begin position="226"/>
        <end position="299"/>
    </location>
</feature>
<dbReference type="GO" id="GO:0006281">
    <property type="term" value="P:DNA repair"/>
    <property type="evidence" value="ECO:0007669"/>
    <property type="project" value="UniProtKB-KW"/>
</dbReference>
<dbReference type="PANTHER" id="PTHR15272">
    <property type="entry name" value="CHROMATIN ASSEMBLY FACTOR 1 SUBUNIT A CAF-1 SUBUNIT A"/>
    <property type="match status" value="1"/>
</dbReference>